<evidence type="ECO:0000256" key="4">
    <source>
        <dbReference type="SAM" id="SignalP"/>
    </source>
</evidence>
<evidence type="ECO:0000313" key="5">
    <source>
        <dbReference type="EMBL" id="MBK1878115.1"/>
    </source>
</evidence>
<comment type="subcellular location">
    <subcellularLocation>
        <location evidence="1">Periplasm</location>
    </subcellularLocation>
</comment>
<dbReference type="PANTHER" id="PTHR30024:SF47">
    <property type="entry name" value="TAURINE-BINDING PERIPLASMIC PROTEIN"/>
    <property type="match status" value="1"/>
</dbReference>
<evidence type="ECO:0000313" key="6">
    <source>
        <dbReference type="Proteomes" id="UP000617628"/>
    </source>
</evidence>
<dbReference type="Proteomes" id="UP000617628">
    <property type="component" value="Unassembled WGS sequence"/>
</dbReference>
<proteinExistence type="inferred from homology"/>
<gene>
    <name evidence="5" type="ORF">JIN87_14645</name>
</gene>
<dbReference type="RefSeq" id="WP_200356328.1">
    <property type="nucleotide sequence ID" value="NZ_JAENIL010000026.1"/>
</dbReference>
<dbReference type="Gene3D" id="3.40.190.10">
    <property type="entry name" value="Periplasmic binding protein-like II"/>
    <property type="match status" value="2"/>
</dbReference>
<dbReference type="AlphaFoldDB" id="A0A934RZ03"/>
<evidence type="ECO:0000256" key="3">
    <source>
        <dbReference type="ARBA" id="ARBA00022729"/>
    </source>
</evidence>
<feature type="signal peptide" evidence="4">
    <location>
        <begin position="1"/>
        <end position="25"/>
    </location>
</feature>
<evidence type="ECO:0000256" key="1">
    <source>
        <dbReference type="ARBA" id="ARBA00004418"/>
    </source>
</evidence>
<dbReference type="GO" id="GO:0042597">
    <property type="term" value="C:periplasmic space"/>
    <property type="evidence" value="ECO:0007669"/>
    <property type="project" value="UniProtKB-SubCell"/>
</dbReference>
<dbReference type="SUPFAM" id="SSF53850">
    <property type="entry name" value="Periplasmic binding protein-like II"/>
    <property type="match status" value="1"/>
</dbReference>
<keyword evidence="3 4" id="KW-0732">Signal</keyword>
<sequence>MKFARFASRALSGLALLATLPFTQAEPLKIGYSDWPGWIAWEIGIKKGWFEDAGVEVDFQWMDYVASMDAYVAGQLDAVCMTNGDALAIGGTGKPSVGIVINDYSNGNDMLVAAPGIDSVSELKGKKIGVEEGFVAHLLALKALESAGLGADDVEWVNVPTNETPQVLATGAVDAIAAWQPNSGQALKTVSGSSPVFTSADAPGIIYDLLYVSSESLEGRRDDWQKVANVWYQIVEYINNENNIDEALEILSARVALSPEEYEPFFKGTKILPLRLAKKVWEDNDSLKSVYGSSRIVNDFNVDQGVYDEALNVESYLDPSFTKAVK</sequence>
<organism evidence="5 6">
    <name type="scientific">Pelagicoccus mobilis</name>
    <dbReference type="NCBI Taxonomy" id="415221"/>
    <lineage>
        <taxon>Bacteria</taxon>
        <taxon>Pseudomonadati</taxon>
        <taxon>Verrucomicrobiota</taxon>
        <taxon>Opitutia</taxon>
        <taxon>Puniceicoccales</taxon>
        <taxon>Pelagicoccaceae</taxon>
        <taxon>Pelagicoccus</taxon>
    </lineage>
</organism>
<feature type="chain" id="PRO_5037619640" evidence="4">
    <location>
        <begin position="26"/>
        <end position="326"/>
    </location>
</feature>
<dbReference type="CDD" id="cd13563">
    <property type="entry name" value="PBP2_SsuA_like_6"/>
    <property type="match status" value="1"/>
</dbReference>
<comment type="caution">
    <text evidence="5">The sequence shown here is derived from an EMBL/GenBank/DDBJ whole genome shotgun (WGS) entry which is preliminary data.</text>
</comment>
<reference evidence="5" key="1">
    <citation type="submission" date="2021-01" db="EMBL/GenBank/DDBJ databases">
        <title>Modified the classification status of verrucomicrobia.</title>
        <authorList>
            <person name="Feng X."/>
        </authorList>
    </citation>
    <scope>NUCLEOTIDE SEQUENCE</scope>
    <source>
        <strain evidence="5">KCTC 13126</strain>
    </source>
</reference>
<dbReference type="EMBL" id="JAENIL010000026">
    <property type="protein sequence ID" value="MBK1878115.1"/>
    <property type="molecule type" value="Genomic_DNA"/>
</dbReference>
<name>A0A934RZ03_9BACT</name>
<evidence type="ECO:0000256" key="2">
    <source>
        <dbReference type="ARBA" id="ARBA00010742"/>
    </source>
</evidence>
<accession>A0A934RZ03</accession>
<dbReference type="Pfam" id="PF13379">
    <property type="entry name" value="NMT1_2"/>
    <property type="match status" value="1"/>
</dbReference>
<dbReference type="PANTHER" id="PTHR30024">
    <property type="entry name" value="ALIPHATIC SULFONATES-BINDING PROTEIN-RELATED"/>
    <property type="match status" value="1"/>
</dbReference>
<protein>
    <submittedName>
        <fullName evidence="5">ABC transporter substrate-binding protein</fullName>
    </submittedName>
</protein>
<keyword evidence="6" id="KW-1185">Reference proteome</keyword>
<comment type="similarity">
    <text evidence="2">Belongs to the bacterial solute-binding protein SsuA/TauA family.</text>
</comment>